<keyword evidence="1" id="KW-1017">Isopeptide bond</keyword>
<protein>
    <submittedName>
        <fullName evidence="4">Cullin-2</fullName>
    </submittedName>
</protein>
<keyword evidence="5" id="KW-1185">Reference proteome</keyword>
<name>A0AA35WXG9_GEOBA</name>
<dbReference type="Pfam" id="PF10557">
    <property type="entry name" value="Cullin_Nedd8"/>
    <property type="match status" value="1"/>
</dbReference>
<accession>A0AA35WXG9</accession>
<dbReference type="PANTHER" id="PTHR11932">
    <property type="entry name" value="CULLIN"/>
    <property type="match status" value="1"/>
</dbReference>
<dbReference type="AlphaFoldDB" id="A0AA35WXG9"/>
<dbReference type="InterPro" id="IPR036390">
    <property type="entry name" value="WH_DNA-bd_sf"/>
</dbReference>
<gene>
    <name evidence="4" type="ORF">GBAR_LOCUS17152</name>
</gene>
<reference evidence="4" key="1">
    <citation type="submission" date="2023-03" db="EMBL/GenBank/DDBJ databases">
        <authorList>
            <person name="Steffen K."/>
            <person name="Cardenas P."/>
        </authorList>
    </citation>
    <scope>NUCLEOTIDE SEQUENCE</scope>
</reference>
<dbReference type="InterPro" id="IPR019559">
    <property type="entry name" value="Cullin_neddylation_domain"/>
</dbReference>
<evidence type="ECO:0000256" key="1">
    <source>
        <dbReference type="ARBA" id="ARBA00022499"/>
    </source>
</evidence>
<dbReference type="InterPro" id="IPR045093">
    <property type="entry name" value="Cullin"/>
</dbReference>
<dbReference type="SMART" id="SM00884">
    <property type="entry name" value="Cullin_Nedd8"/>
    <property type="match status" value="1"/>
</dbReference>
<dbReference type="FunFam" id="1.10.10.10:FF:000014">
    <property type="entry name" value="Cullin 1"/>
    <property type="match status" value="1"/>
</dbReference>
<feature type="domain" description="Cullin neddylation" evidence="3">
    <location>
        <begin position="1"/>
        <end position="62"/>
    </location>
</feature>
<evidence type="ECO:0000256" key="2">
    <source>
        <dbReference type="ARBA" id="ARBA00022843"/>
    </source>
</evidence>
<evidence type="ECO:0000259" key="3">
    <source>
        <dbReference type="SMART" id="SM00884"/>
    </source>
</evidence>
<sequence length="68" mass="8080">MHIQAAIVRVMKARKSLKHNQLIEETIQQVKSRFTPSVAMIKKCIEILMDRQYLERQETARDTYDYIA</sequence>
<dbReference type="EMBL" id="CASHTH010002465">
    <property type="protein sequence ID" value="CAI8030235.1"/>
    <property type="molecule type" value="Genomic_DNA"/>
</dbReference>
<proteinExistence type="predicted"/>
<dbReference type="SUPFAM" id="SSF46785">
    <property type="entry name" value="Winged helix' DNA-binding domain"/>
    <property type="match status" value="1"/>
</dbReference>
<dbReference type="InterPro" id="IPR036388">
    <property type="entry name" value="WH-like_DNA-bd_sf"/>
</dbReference>
<dbReference type="Proteomes" id="UP001174909">
    <property type="component" value="Unassembled WGS sequence"/>
</dbReference>
<organism evidence="4 5">
    <name type="scientific">Geodia barretti</name>
    <name type="common">Barrett's horny sponge</name>
    <dbReference type="NCBI Taxonomy" id="519541"/>
    <lineage>
        <taxon>Eukaryota</taxon>
        <taxon>Metazoa</taxon>
        <taxon>Porifera</taxon>
        <taxon>Demospongiae</taxon>
        <taxon>Heteroscleromorpha</taxon>
        <taxon>Tetractinellida</taxon>
        <taxon>Astrophorina</taxon>
        <taxon>Geodiidae</taxon>
        <taxon>Geodia</taxon>
    </lineage>
</organism>
<evidence type="ECO:0000313" key="5">
    <source>
        <dbReference type="Proteomes" id="UP001174909"/>
    </source>
</evidence>
<dbReference type="Gene3D" id="1.10.10.10">
    <property type="entry name" value="Winged helix-like DNA-binding domain superfamily/Winged helix DNA-binding domain"/>
    <property type="match status" value="1"/>
</dbReference>
<keyword evidence="2" id="KW-0832">Ubl conjugation</keyword>
<comment type="caution">
    <text evidence="4">The sequence shown here is derived from an EMBL/GenBank/DDBJ whole genome shotgun (WGS) entry which is preliminary data.</text>
</comment>
<evidence type="ECO:0000313" key="4">
    <source>
        <dbReference type="EMBL" id="CAI8030235.1"/>
    </source>
</evidence>